<dbReference type="Gene3D" id="3.40.47.10">
    <property type="match status" value="2"/>
</dbReference>
<protein>
    <submittedName>
        <fullName evidence="5">3-oxoacyl-ACP synthase III</fullName>
    </submittedName>
</protein>
<feature type="domain" description="Beta-ketoacyl-[acyl-carrier-protein] synthase III C-terminal" evidence="3">
    <location>
        <begin position="261"/>
        <end position="336"/>
    </location>
</feature>
<evidence type="ECO:0000313" key="5">
    <source>
        <dbReference type="EMBL" id="GEL99673.1"/>
    </source>
</evidence>
<feature type="domain" description="Beta-ketoacyl-[acyl-carrier-protein] synthase III N-terminal" evidence="4">
    <location>
        <begin position="123"/>
        <end position="157"/>
    </location>
</feature>
<dbReference type="PANTHER" id="PTHR34069:SF3">
    <property type="entry name" value="ACYL-COA:ACYL-COA ALKYLTRANSFERASE"/>
    <property type="match status" value="1"/>
</dbReference>
<organism evidence="5 6">
    <name type="scientific">Cellulomonas terrae</name>
    <dbReference type="NCBI Taxonomy" id="311234"/>
    <lineage>
        <taxon>Bacteria</taxon>
        <taxon>Bacillati</taxon>
        <taxon>Actinomycetota</taxon>
        <taxon>Actinomycetes</taxon>
        <taxon>Micrococcales</taxon>
        <taxon>Cellulomonadaceae</taxon>
        <taxon>Cellulomonas</taxon>
    </lineage>
</organism>
<dbReference type="InterPro" id="IPR013747">
    <property type="entry name" value="ACP_syn_III_C"/>
</dbReference>
<evidence type="ECO:0000256" key="1">
    <source>
        <dbReference type="ARBA" id="ARBA00022679"/>
    </source>
</evidence>
<evidence type="ECO:0000259" key="4">
    <source>
        <dbReference type="Pfam" id="PF08545"/>
    </source>
</evidence>
<evidence type="ECO:0000259" key="3">
    <source>
        <dbReference type="Pfam" id="PF08541"/>
    </source>
</evidence>
<dbReference type="SUPFAM" id="SSF53901">
    <property type="entry name" value="Thiolase-like"/>
    <property type="match status" value="1"/>
</dbReference>
<evidence type="ECO:0000256" key="2">
    <source>
        <dbReference type="ARBA" id="ARBA00023315"/>
    </source>
</evidence>
<dbReference type="GO" id="GO:0006633">
    <property type="term" value="P:fatty acid biosynthetic process"/>
    <property type="evidence" value="ECO:0007669"/>
    <property type="project" value="InterPro"/>
</dbReference>
<dbReference type="Pfam" id="PF08541">
    <property type="entry name" value="ACP_syn_III_C"/>
    <property type="match status" value="1"/>
</dbReference>
<name>A0A511JQ49_9CELL</name>
<keyword evidence="2" id="KW-0012">Acyltransferase</keyword>
<dbReference type="Pfam" id="PF08545">
    <property type="entry name" value="ACP_syn_III"/>
    <property type="match status" value="1"/>
</dbReference>
<keyword evidence="6" id="KW-1185">Reference proteome</keyword>
<dbReference type="RefSeq" id="WP_146847308.1">
    <property type="nucleotide sequence ID" value="NZ_BJWH01000020.1"/>
</dbReference>
<dbReference type="InterPro" id="IPR016039">
    <property type="entry name" value="Thiolase-like"/>
</dbReference>
<reference evidence="5 6" key="1">
    <citation type="submission" date="2019-07" db="EMBL/GenBank/DDBJ databases">
        <title>Whole genome shotgun sequence of Cellulomonas terrae NBRC 100819.</title>
        <authorList>
            <person name="Hosoyama A."/>
            <person name="Uohara A."/>
            <person name="Ohji S."/>
            <person name="Ichikawa N."/>
        </authorList>
    </citation>
    <scope>NUCLEOTIDE SEQUENCE [LARGE SCALE GENOMIC DNA]</scope>
    <source>
        <strain evidence="5 6">NBRC 100819</strain>
    </source>
</reference>
<gene>
    <name evidence="5" type="ORF">CTE05_32200</name>
</gene>
<dbReference type="OrthoDB" id="9788274at2"/>
<dbReference type="EMBL" id="BJWH01000020">
    <property type="protein sequence ID" value="GEL99673.1"/>
    <property type="molecule type" value="Genomic_DNA"/>
</dbReference>
<dbReference type="GO" id="GO:0004315">
    <property type="term" value="F:3-oxoacyl-[acyl-carrier-protein] synthase activity"/>
    <property type="evidence" value="ECO:0007669"/>
    <property type="project" value="InterPro"/>
</dbReference>
<dbReference type="GO" id="GO:0044550">
    <property type="term" value="P:secondary metabolite biosynthetic process"/>
    <property type="evidence" value="ECO:0007669"/>
    <property type="project" value="TreeGrafter"/>
</dbReference>
<dbReference type="InterPro" id="IPR013751">
    <property type="entry name" value="ACP_syn_III_N"/>
</dbReference>
<dbReference type="NCBIfam" id="NF006720">
    <property type="entry name" value="PRK09258.1"/>
    <property type="match status" value="1"/>
</dbReference>
<dbReference type="AlphaFoldDB" id="A0A511JQ49"/>
<keyword evidence="1" id="KW-0808">Transferase</keyword>
<comment type="caution">
    <text evidence="5">The sequence shown here is derived from an EMBL/GenBank/DDBJ whole genome shotgun (WGS) entry which is preliminary data.</text>
</comment>
<sequence>MTGNATFRHRDVALLAVVGIEAPVVVPSTVFDERLAPTLKRLRLPSGLLSRVAGVHERRWWDEEMTFDDAATAAGAKALAEAGIDAGDVGLLINTSVTRTFLEPSVASRIHSGLSLPSSALGFDLTNACLGFVNGMTLAAQLIDSGQVRYAVIVNGEDPRPTQEATLDRLTAPGTTREQFLEEFATLTLGAGAAAAVLGPAHLHPGAHRLVGGVARSATQHHELCVGGVEGMKTDPAGLLAGGLELVVDAWREAQPEWDWVGVDRIVTHQVSSVHTRSIVEALDLDVDKVPTTFPRWGNVGPAALPMTLADQADSLRTGDRVLCMGVGSGLHTAMAEIVW</sequence>
<proteinExistence type="predicted"/>
<dbReference type="Proteomes" id="UP000321049">
    <property type="component" value="Unassembled WGS sequence"/>
</dbReference>
<evidence type="ECO:0000313" key="6">
    <source>
        <dbReference type="Proteomes" id="UP000321049"/>
    </source>
</evidence>
<dbReference type="PANTHER" id="PTHR34069">
    <property type="entry name" value="3-OXOACYL-[ACYL-CARRIER-PROTEIN] SYNTHASE 3"/>
    <property type="match status" value="1"/>
</dbReference>
<accession>A0A511JQ49</accession>